<protein>
    <submittedName>
        <fullName evidence="2">Protein-tyrosine phosphatase</fullName>
    </submittedName>
</protein>
<proteinExistence type="predicted"/>
<dbReference type="Proteomes" id="UP000887580">
    <property type="component" value="Unplaced"/>
</dbReference>
<evidence type="ECO:0000313" key="2">
    <source>
        <dbReference type="WBParaSite" id="PS1159_v2.g22402.t1"/>
    </source>
</evidence>
<organism evidence="1 2">
    <name type="scientific">Panagrolaimus sp. PS1159</name>
    <dbReference type="NCBI Taxonomy" id="55785"/>
    <lineage>
        <taxon>Eukaryota</taxon>
        <taxon>Metazoa</taxon>
        <taxon>Ecdysozoa</taxon>
        <taxon>Nematoda</taxon>
        <taxon>Chromadorea</taxon>
        <taxon>Rhabditida</taxon>
        <taxon>Tylenchina</taxon>
        <taxon>Panagrolaimomorpha</taxon>
        <taxon>Panagrolaimoidea</taxon>
        <taxon>Panagrolaimidae</taxon>
        <taxon>Panagrolaimus</taxon>
    </lineage>
</organism>
<accession>A0AC35FYV2</accession>
<dbReference type="WBParaSite" id="PS1159_v2.g22402.t1">
    <property type="protein sequence ID" value="PS1159_v2.g22402.t1"/>
    <property type="gene ID" value="PS1159_v2.g22402"/>
</dbReference>
<name>A0AC35FYV2_9BILA</name>
<evidence type="ECO:0000313" key="1">
    <source>
        <dbReference type="Proteomes" id="UP000887580"/>
    </source>
</evidence>
<sequence length="409" mass="45876">MCGVGGFGCRCDNRTIAASKVSKGGGGNQGKRKYRDGDDTKCSVDVGAANRAKASGEMQKPAVASATFNKGGTGNKAASAKSLTDTPKDARARACARWMEEIAATSLRNIRKDFVENVKRYIPEGETSDAWKEHGNMCRYEDVVCLDATRVKLNPQTTPDGEDFIHANYVEIHSDLKYICAQGPMDEYVQHFWIMVMQEESKVVLQLCQLFENGEPKCSEYYPTAADGPGWKTYGCVQVRVIDRNSNVPGMKKVTKSKMQVRMEGKEKVHDVLHIYFFGWPDHGVPESVGTLKEIRSLIHRSYDKKPVVAHCSAGIGRTGSFAMVEMVCHRLLVKNEMEIRMPQIAIDLRHQRMGSVQTDIQYIFVYRCVLEILVGENALPKSPEVTKFIESYESLIDRKKKDLKKKQK</sequence>
<reference evidence="2" key="1">
    <citation type="submission" date="2022-11" db="UniProtKB">
        <authorList>
            <consortium name="WormBaseParasite"/>
        </authorList>
    </citation>
    <scope>IDENTIFICATION</scope>
</reference>